<name>A0AAP9DU94_PANTH</name>
<dbReference type="GO" id="GO:0006313">
    <property type="term" value="P:DNA transposition"/>
    <property type="evidence" value="ECO:0007669"/>
    <property type="project" value="InterPro"/>
</dbReference>
<evidence type="ECO:0000259" key="5">
    <source>
        <dbReference type="Pfam" id="PF01609"/>
    </source>
</evidence>
<reference evidence="6 9" key="2">
    <citation type="submission" date="2022-05" db="EMBL/GenBank/DDBJ databases">
        <title>Genome Sequencing of Bee-Associated Microbes.</title>
        <authorList>
            <person name="Dunlap C."/>
        </authorList>
    </citation>
    <scope>NUCLEOTIDE SEQUENCE [LARGE SCALE GENOMIC DNA]</scope>
    <source>
        <strain evidence="6 9">NRRL B-14613</strain>
    </source>
</reference>
<feature type="domain" description="Transposase IS4-like" evidence="5">
    <location>
        <begin position="7"/>
        <end position="132"/>
    </location>
</feature>
<sequence>MDYKAFDRYCSDGIYFVTRLKENTVIEPLQSLEIPEDSKVTRDEWVLVGSTQKRMKHKLRMMATTDSQGNFLILLTNRFDLSCDEISEMYRSRWAIETFFKWMKQHLKIKHFYGTSKQAVHNQVWLTLISFCLLMLAKLDANVEHSLLQIQRWLKALIWKPYAQWIGHMKRKPSRKSAGRKRLEPT</sequence>
<protein>
    <submittedName>
        <fullName evidence="7">IS4 family transposase</fullName>
    </submittedName>
</protein>
<evidence type="ECO:0000313" key="8">
    <source>
        <dbReference type="Proteomes" id="UP000315377"/>
    </source>
</evidence>
<gene>
    <name evidence="7" type="ORF">FLT43_13450</name>
    <name evidence="6" type="ORF">M5W83_23500</name>
</gene>
<dbReference type="PANTHER" id="PTHR33258:SF1">
    <property type="entry name" value="TRANSPOSASE INSL FOR INSERTION SEQUENCE ELEMENT IS186A-RELATED"/>
    <property type="match status" value="1"/>
</dbReference>
<dbReference type="NCBIfam" id="NF033592">
    <property type="entry name" value="transpos_IS4_1"/>
    <property type="match status" value="1"/>
</dbReference>
<evidence type="ECO:0000313" key="6">
    <source>
        <dbReference type="EMBL" id="MCY9610126.1"/>
    </source>
</evidence>
<keyword evidence="4" id="KW-0233">DNA recombination</keyword>
<dbReference type="EMBL" id="JAMDMM010000049">
    <property type="protein sequence ID" value="MCY9610126.1"/>
    <property type="molecule type" value="Genomic_DNA"/>
</dbReference>
<dbReference type="GO" id="GO:0004803">
    <property type="term" value="F:transposase activity"/>
    <property type="evidence" value="ECO:0007669"/>
    <property type="project" value="InterPro"/>
</dbReference>
<dbReference type="AlphaFoldDB" id="A0AAP9DU94"/>
<dbReference type="PANTHER" id="PTHR33258">
    <property type="entry name" value="TRANSPOSASE INSL FOR INSERTION SEQUENCE ELEMENT IS186A-RELATED"/>
    <property type="match status" value="1"/>
</dbReference>
<dbReference type="InterPro" id="IPR047952">
    <property type="entry name" value="Transpos_IS4"/>
</dbReference>
<dbReference type="GO" id="GO:0003677">
    <property type="term" value="F:DNA binding"/>
    <property type="evidence" value="ECO:0007669"/>
    <property type="project" value="UniProtKB-KW"/>
</dbReference>
<reference evidence="7 8" key="1">
    <citation type="submission" date="2019-07" db="EMBL/GenBank/DDBJ databases">
        <title>Paenibacillus thiaminolyticus NRRL B-4156.</title>
        <authorList>
            <person name="Hehnly C."/>
            <person name="Zhang L."/>
        </authorList>
    </citation>
    <scope>NUCLEOTIDE SEQUENCE [LARGE SCALE GENOMIC DNA]</scope>
    <source>
        <strain evidence="7 8">NRRL B-4156</strain>
    </source>
</reference>
<evidence type="ECO:0000313" key="9">
    <source>
        <dbReference type="Proteomes" id="UP001209276"/>
    </source>
</evidence>
<dbReference type="InterPro" id="IPR012337">
    <property type="entry name" value="RNaseH-like_sf"/>
</dbReference>
<evidence type="ECO:0000256" key="2">
    <source>
        <dbReference type="ARBA" id="ARBA00022578"/>
    </source>
</evidence>
<keyword evidence="9" id="KW-1185">Reference proteome</keyword>
<dbReference type="Proteomes" id="UP001209276">
    <property type="component" value="Unassembled WGS sequence"/>
</dbReference>
<dbReference type="Proteomes" id="UP000315377">
    <property type="component" value="Chromosome"/>
</dbReference>
<comment type="similarity">
    <text evidence="1">Belongs to the transposase 11 family.</text>
</comment>
<evidence type="ECO:0000256" key="4">
    <source>
        <dbReference type="ARBA" id="ARBA00023172"/>
    </source>
</evidence>
<dbReference type="EMBL" id="CP041405">
    <property type="protein sequence ID" value="QDM44380.1"/>
    <property type="molecule type" value="Genomic_DNA"/>
</dbReference>
<keyword evidence="2" id="KW-0815">Transposition</keyword>
<evidence type="ECO:0000256" key="3">
    <source>
        <dbReference type="ARBA" id="ARBA00023125"/>
    </source>
</evidence>
<dbReference type="SUPFAM" id="SSF53098">
    <property type="entry name" value="Ribonuclease H-like"/>
    <property type="match status" value="1"/>
</dbReference>
<evidence type="ECO:0000256" key="1">
    <source>
        <dbReference type="ARBA" id="ARBA00010075"/>
    </source>
</evidence>
<dbReference type="InterPro" id="IPR002559">
    <property type="entry name" value="Transposase_11"/>
</dbReference>
<organism evidence="7 8">
    <name type="scientific">Paenibacillus thiaminolyticus</name>
    <name type="common">Bacillus thiaminolyticus</name>
    <dbReference type="NCBI Taxonomy" id="49283"/>
    <lineage>
        <taxon>Bacteria</taxon>
        <taxon>Bacillati</taxon>
        <taxon>Bacillota</taxon>
        <taxon>Bacilli</taxon>
        <taxon>Bacillales</taxon>
        <taxon>Paenibacillaceae</taxon>
        <taxon>Paenibacillus</taxon>
    </lineage>
</organism>
<proteinExistence type="inferred from homology"/>
<dbReference type="Pfam" id="PF01609">
    <property type="entry name" value="DDE_Tnp_1"/>
    <property type="match status" value="1"/>
</dbReference>
<evidence type="ECO:0000313" key="7">
    <source>
        <dbReference type="EMBL" id="QDM44380.1"/>
    </source>
</evidence>
<keyword evidence="3" id="KW-0238">DNA-binding</keyword>
<accession>A0AAP9DU94</accession>
<dbReference type="Gene3D" id="3.90.350.10">
    <property type="entry name" value="Transposase Inhibitor Protein From Tn5, Chain A, domain 1"/>
    <property type="match status" value="1"/>
</dbReference>